<dbReference type="AlphaFoldDB" id="A0A1H0PNN0"/>
<dbReference type="RefSeq" id="WP_091376242.1">
    <property type="nucleotide sequence ID" value="NZ_FNDV01000006.1"/>
</dbReference>
<feature type="region of interest" description="Disordered" evidence="1">
    <location>
        <begin position="68"/>
        <end position="98"/>
    </location>
</feature>
<name>A0A1H0PNN0_9PSEU</name>
<sequence>MPDDVRDLLGRALDGEPPLGIDRDKVFAEGRARLRRRRSIAISGVATAVVAAALGTTALAGGLLSQPAGDVSPAASPSGPVPPLNPSTTQSPSRSEGAGSIVVWRELSDAVRPGSPLWPSEVTGVRGTGQGPGEFQFRGPVLTVHLASSTGARRLTITLEPSGTLRLFCRSGEDCHLQENVDGTVIRTKIEHDGDRETVLVNIRRSNGREVSVVESPAADHGRPGRLLSVELLATIGTFPGLA</sequence>
<evidence type="ECO:0000256" key="2">
    <source>
        <dbReference type="SAM" id="Phobius"/>
    </source>
</evidence>
<gene>
    <name evidence="3" type="ORF">SAMN05192558_106205</name>
</gene>
<evidence type="ECO:0000313" key="3">
    <source>
        <dbReference type="EMBL" id="SDP06721.1"/>
    </source>
</evidence>
<keyword evidence="2" id="KW-0812">Transmembrane</keyword>
<reference evidence="4" key="1">
    <citation type="submission" date="2016-10" db="EMBL/GenBank/DDBJ databases">
        <authorList>
            <person name="Varghese N."/>
            <person name="Submissions S."/>
        </authorList>
    </citation>
    <scope>NUCLEOTIDE SEQUENCE [LARGE SCALE GENOMIC DNA]</scope>
    <source>
        <strain evidence="4">IBRC-M 10655</strain>
    </source>
</reference>
<proteinExistence type="predicted"/>
<keyword evidence="4" id="KW-1185">Reference proteome</keyword>
<organism evidence="3 4">
    <name type="scientific">Actinokineospora alba</name>
    <dbReference type="NCBI Taxonomy" id="504798"/>
    <lineage>
        <taxon>Bacteria</taxon>
        <taxon>Bacillati</taxon>
        <taxon>Actinomycetota</taxon>
        <taxon>Actinomycetes</taxon>
        <taxon>Pseudonocardiales</taxon>
        <taxon>Pseudonocardiaceae</taxon>
        <taxon>Actinokineospora</taxon>
    </lineage>
</organism>
<evidence type="ECO:0000256" key="1">
    <source>
        <dbReference type="SAM" id="MobiDB-lite"/>
    </source>
</evidence>
<dbReference type="EMBL" id="FNJB01000006">
    <property type="protein sequence ID" value="SDP06721.1"/>
    <property type="molecule type" value="Genomic_DNA"/>
</dbReference>
<keyword evidence="2" id="KW-0472">Membrane</keyword>
<dbReference type="STRING" id="504798.SAMN05421871_106247"/>
<accession>A0A1H0PNN0</accession>
<feature type="transmembrane region" description="Helical" evidence="2">
    <location>
        <begin position="40"/>
        <end position="64"/>
    </location>
</feature>
<feature type="compositionally biased region" description="Low complexity" evidence="1">
    <location>
        <begin position="68"/>
        <end position="78"/>
    </location>
</feature>
<dbReference type="Proteomes" id="UP000199651">
    <property type="component" value="Unassembled WGS sequence"/>
</dbReference>
<keyword evidence="2" id="KW-1133">Transmembrane helix</keyword>
<evidence type="ECO:0000313" key="4">
    <source>
        <dbReference type="Proteomes" id="UP000199651"/>
    </source>
</evidence>
<protein>
    <submittedName>
        <fullName evidence="3">Uncharacterized protein</fullName>
    </submittedName>
</protein>